<name>A0A195BG29_9HYME</name>
<dbReference type="Proteomes" id="UP000078540">
    <property type="component" value="Unassembled WGS sequence"/>
</dbReference>
<keyword evidence="2" id="KW-1185">Reference proteome</keyword>
<dbReference type="AlphaFoldDB" id="A0A195BG29"/>
<gene>
    <name evidence="1" type="ORF">ALC53_06404</name>
</gene>
<organism evidence="1 2">
    <name type="scientific">Atta colombica</name>
    <dbReference type="NCBI Taxonomy" id="520822"/>
    <lineage>
        <taxon>Eukaryota</taxon>
        <taxon>Metazoa</taxon>
        <taxon>Ecdysozoa</taxon>
        <taxon>Arthropoda</taxon>
        <taxon>Hexapoda</taxon>
        <taxon>Insecta</taxon>
        <taxon>Pterygota</taxon>
        <taxon>Neoptera</taxon>
        <taxon>Endopterygota</taxon>
        <taxon>Hymenoptera</taxon>
        <taxon>Apocrita</taxon>
        <taxon>Aculeata</taxon>
        <taxon>Formicoidea</taxon>
        <taxon>Formicidae</taxon>
        <taxon>Myrmicinae</taxon>
        <taxon>Atta</taxon>
    </lineage>
</organism>
<evidence type="ECO:0000313" key="1">
    <source>
        <dbReference type="EMBL" id="KYM83137.1"/>
    </source>
</evidence>
<protein>
    <submittedName>
        <fullName evidence="1">Uncharacterized protein</fullName>
    </submittedName>
</protein>
<reference evidence="1 2" key="1">
    <citation type="submission" date="2015-09" db="EMBL/GenBank/DDBJ databases">
        <title>Atta colombica WGS genome.</title>
        <authorList>
            <person name="Nygaard S."/>
            <person name="Hu H."/>
            <person name="Boomsma J."/>
            <person name="Zhang G."/>
        </authorList>
    </citation>
    <scope>NUCLEOTIDE SEQUENCE [LARGE SCALE GENOMIC DNA]</scope>
    <source>
        <strain evidence="1">Treedump-2</strain>
        <tissue evidence="1">Whole body</tissue>
    </source>
</reference>
<proteinExistence type="predicted"/>
<sequence length="149" mass="17058">NFTFIENPEGATFLGHSKTVIWILLPDSSKRIHFSSLHVNIANINDKISGIVLWRLDHQTSLARTSLDQQQGEYVGNESLRNCLSYSIDLCNMTTTTHSHPDIDSRKLLLKQMKIFLFDEKQYFACTSESSEERLFSESTANHEPSYSE</sequence>
<feature type="non-terminal residue" evidence="1">
    <location>
        <position position="1"/>
    </location>
</feature>
<evidence type="ECO:0000313" key="2">
    <source>
        <dbReference type="Proteomes" id="UP000078540"/>
    </source>
</evidence>
<accession>A0A195BG29</accession>
<dbReference type="EMBL" id="KQ976500">
    <property type="protein sequence ID" value="KYM83137.1"/>
    <property type="molecule type" value="Genomic_DNA"/>
</dbReference>